<feature type="region of interest" description="Disordered" evidence="16">
    <location>
        <begin position="798"/>
        <end position="839"/>
    </location>
</feature>
<feature type="compositionally biased region" description="Low complexity" evidence="16">
    <location>
        <begin position="798"/>
        <end position="808"/>
    </location>
</feature>
<dbReference type="Pfam" id="PF13894">
    <property type="entry name" value="zf-C2H2_4"/>
    <property type="match status" value="1"/>
</dbReference>
<dbReference type="PROSITE" id="PS50922">
    <property type="entry name" value="TLC"/>
    <property type="match status" value="1"/>
</dbReference>
<dbReference type="GO" id="GO:0016020">
    <property type="term" value="C:membrane"/>
    <property type="evidence" value="ECO:0007669"/>
    <property type="project" value="UniProtKB-SubCell"/>
</dbReference>
<feature type="domain" description="C2H2-type" evidence="18">
    <location>
        <begin position="217"/>
        <end position="244"/>
    </location>
</feature>
<keyword evidence="3 15" id="KW-0812">Transmembrane</keyword>
<evidence type="ECO:0000259" key="19">
    <source>
        <dbReference type="PROSITE" id="PS50922"/>
    </source>
</evidence>
<evidence type="ECO:0000256" key="4">
    <source>
        <dbReference type="ARBA" id="ARBA00022723"/>
    </source>
</evidence>
<feature type="compositionally biased region" description="Basic and acidic residues" evidence="16">
    <location>
        <begin position="500"/>
        <end position="509"/>
    </location>
</feature>
<evidence type="ECO:0000256" key="15">
    <source>
        <dbReference type="PROSITE-ProRule" id="PRU00205"/>
    </source>
</evidence>
<feature type="domain" description="C2H2-type" evidence="18">
    <location>
        <begin position="245"/>
        <end position="272"/>
    </location>
</feature>
<keyword evidence="5" id="KW-0677">Repeat</keyword>
<feature type="region of interest" description="Disordered" evidence="16">
    <location>
        <begin position="492"/>
        <end position="512"/>
    </location>
</feature>
<dbReference type="AlphaFoldDB" id="A0A9N7V0V4"/>
<keyword evidence="7" id="KW-0862">Zinc</keyword>
<sequence>MDAAWSNFLFQHTPTQNQVEGSLQSELMPVHTSSPQTPPTEHIAQPPSTVDTAALNEDPLPVKPVSRPTRVPHICAICNKQFKNNYNLRRHQSVHTGVRMKDRAREQAEGAKEGAACQVAAAAPSAMAVGAGGRTERPTVPLSLLHLSAPLPLAPPGVLVGAQQPPLGSQDGEGVAMPNLMASVNPHAPPPAAVVMATGATVQRPSNPNPNPVRKNHACETCGKAFRDVYHLNRHRLSHSDEKPFSCPICQQRFKRKDRMSHHVRSHQGGVEKPYVCPHCGKAFSRPDHLNSHVRQVHSSERPFKCPTCESSFATKDRLHHMRVHNQSQHHACHLCNRSFTTLTYLRVHAQKHHGQEWKDSPGGFGGTASGGVLVCHLCGIHCKTPTQLQGHMGTHGNNHGAPSPVTSNVGAGSSISLSSMVAAPTVYVTGNTVVDLLVTDCSSIAAPQQHSKVRIGGGGDSHSAAELERQENRRQRIRCINRAMKSWKKGTVVAAAGGDPRDTSRRFPQDPSIDWPLNGLRRVSEERGEKSHGSQGPDCLLNFLPLGRITGDHADHPSCWSIPALRWSEGDAVIVSARLVSSVQAVMASSAGYIIASSCGDIIEDQHWLTSSYIMFAVPYFVYDIYAMFMCYWYKLRVKGHEEASAAPQQMSSALTSYLRREFLMVLHHVVMVTVCFPVSVFWRQGKGDYFQGILFMAELSTPSVCLGKILIQYKQQHTLLHKVNGALMLITFFICRVLLFPYLYYAYGRYASIPFPMVPFKVPWHCNLGAALLMAPQLYWFSLICRGALRLFMGTSRSQRPRPTTTAPKESQADGSALPQPANGYSTRSTEPELPTH</sequence>
<feature type="transmembrane region" description="Helical" evidence="17">
    <location>
        <begin position="769"/>
        <end position="794"/>
    </location>
</feature>
<evidence type="ECO:0000256" key="11">
    <source>
        <dbReference type="ARBA" id="ARBA00023136"/>
    </source>
</evidence>
<evidence type="ECO:0000256" key="3">
    <source>
        <dbReference type="ARBA" id="ARBA00022692"/>
    </source>
</evidence>
<accession>A0A9N7V0V4</accession>
<comment type="subcellular location">
    <subcellularLocation>
        <location evidence="2">Membrane</location>
        <topology evidence="2">Multi-pass membrane protein</topology>
    </subcellularLocation>
    <subcellularLocation>
        <location evidence="1">Nucleus</location>
    </subcellularLocation>
</comment>
<keyword evidence="21" id="KW-1185">Reference proteome</keyword>
<dbReference type="Proteomes" id="UP001153269">
    <property type="component" value="Unassembled WGS sequence"/>
</dbReference>
<evidence type="ECO:0000256" key="7">
    <source>
        <dbReference type="ARBA" id="ARBA00022833"/>
    </source>
</evidence>
<evidence type="ECO:0000259" key="18">
    <source>
        <dbReference type="PROSITE" id="PS50157"/>
    </source>
</evidence>
<dbReference type="InterPro" id="IPR050331">
    <property type="entry name" value="Zinc_finger"/>
</dbReference>
<evidence type="ECO:0000256" key="13">
    <source>
        <dbReference type="ARBA" id="ARBA00023242"/>
    </source>
</evidence>
<dbReference type="EMBL" id="CADEAL010002391">
    <property type="protein sequence ID" value="CAB1440062.1"/>
    <property type="molecule type" value="Genomic_DNA"/>
</dbReference>
<dbReference type="SUPFAM" id="SSF57667">
    <property type="entry name" value="beta-beta-alpha zinc fingers"/>
    <property type="match status" value="4"/>
</dbReference>
<organism evidence="20 21">
    <name type="scientific">Pleuronectes platessa</name>
    <name type="common">European plaice</name>
    <dbReference type="NCBI Taxonomy" id="8262"/>
    <lineage>
        <taxon>Eukaryota</taxon>
        <taxon>Metazoa</taxon>
        <taxon>Chordata</taxon>
        <taxon>Craniata</taxon>
        <taxon>Vertebrata</taxon>
        <taxon>Euteleostomi</taxon>
        <taxon>Actinopterygii</taxon>
        <taxon>Neopterygii</taxon>
        <taxon>Teleostei</taxon>
        <taxon>Neoteleostei</taxon>
        <taxon>Acanthomorphata</taxon>
        <taxon>Carangaria</taxon>
        <taxon>Pleuronectiformes</taxon>
        <taxon>Pleuronectoidei</taxon>
        <taxon>Pleuronectidae</taxon>
        <taxon>Pleuronectes</taxon>
    </lineage>
</organism>
<feature type="transmembrane region" description="Helical" evidence="17">
    <location>
        <begin position="614"/>
        <end position="635"/>
    </location>
</feature>
<keyword evidence="13" id="KW-0539">Nucleus</keyword>
<dbReference type="GO" id="GO:0000981">
    <property type="term" value="F:DNA-binding transcription factor activity, RNA polymerase II-specific"/>
    <property type="evidence" value="ECO:0007669"/>
    <property type="project" value="UniProtKB-ARBA"/>
</dbReference>
<keyword evidence="12" id="KW-0804">Transcription</keyword>
<dbReference type="Pfam" id="PF03798">
    <property type="entry name" value="TRAM_LAG1_CLN8"/>
    <property type="match status" value="1"/>
</dbReference>
<dbReference type="Gene3D" id="3.30.160.60">
    <property type="entry name" value="Classic Zinc Finger"/>
    <property type="match status" value="6"/>
</dbReference>
<evidence type="ECO:0000256" key="1">
    <source>
        <dbReference type="ARBA" id="ARBA00004123"/>
    </source>
</evidence>
<evidence type="ECO:0000256" key="8">
    <source>
        <dbReference type="ARBA" id="ARBA00022989"/>
    </source>
</evidence>
<dbReference type="GO" id="GO:0045893">
    <property type="term" value="P:positive regulation of DNA-templated transcription"/>
    <property type="evidence" value="ECO:0007669"/>
    <property type="project" value="UniProtKB-ARBA"/>
</dbReference>
<dbReference type="SMART" id="SM00724">
    <property type="entry name" value="TLC"/>
    <property type="match status" value="1"/>
</dbReference>
<dbReference type="GO" id="GO:0005634">
    <property type="term" value="C:nucleus"/>
    <property type="evidence" value="ECO:0007669"/>
    <property type="project" value="UniProtKB-SubCell"/>
</dbReference>
<dbReference type="InterPro" id="IPR036236">
    <property type="entry name" value="Znf_C2H2_sf"/>
</dbReference>
<dbReference type="PROSITE" id="PS00028">
    <property type="entry name" value="ZINC_FINGER_C2H2_1"/>
    <property type="match status" value="6"/>
</dbReference>
<dbReference type="Pfam" id="PF00096">
    <property type="entry name" value="zf-C2H2"/>
    <property type="match status" value="3"/>
</dbReference>
<dbReference type="InterPro" id="IPR006634">
    <property type="entry name" value="TLC-dom"/>
</dbReference>
<evidence type="ECO:0000256" key="16">
    <source>
        <dbReference type="SAM" id="MobiDB-lite"/>
    </source>
</evidence>
<dbReference type="FunFam" id="3.30.160.60:FF:000108">
    <property type="entry name" value="Vascular endothelial zinc finger 1"/>
    <property type="match status" value="1"/>
</dbReference>
<keyword evidence="11 15" id="KW-0472">Membrane</keyword>
<dbReference type="SMART" id="SM00355">
    <property type="entry name" value="ZnF_C2H2"/>
    <property type="match status" value="7"/>
</dbReference>
<dbReference type="PROSITE" id="PS50157">
    <property type="entry name" value="ZINC_FINGER_C2H2_2"/>
    <property type="match status" value="5"/>
</dbReference>
<gene>
    <name evidence="20" type="ORF">PLEPLA_LOCUS27828</name>
</gene>
<keyword evidence="10" id="KW-0238">DNA-binding</keyword>
<feature type="domain" description="C2H2-type" evidence="18">
    <location>
        <begin position="275"/>
        <end position="303"/>
    </location>
</feature>
<dbReference type="PANTHER" id="PTHR16515:SF49">
    <property type="entry name" value="GASTRULA ZINC FINGER PROTEIN XLCGF49.1-LIKE-RELATED"/>
    <property type="match status" value="1"/>
</dbReference>
<protein>
    <submittedName>
        <fullName evidence="20">Uncharacterized protein</fullName>
    </submittedName>
</protein>
<feature type="transmembrane region" description="Helical" evidence="17">
    <location>
        <begin position="725"/>
        <end position="749"/>
    </location>
</feature>
<dbReference type="PANTHER" id="PTHR16515">
    <property type="entry name" value="PR DOMAIN ZINC FINGER PROTEIN"/>
    <property type="match status" value="1"/>
</dbReference>
<dbReference type="FunFam" id="3.30.160.60:FF:000095">
    <property type="entry name" value="Vascular endothelial zinc finger 1"/>
    <property type="match status" value="1"/>
</dbReference>
<reference evidence="20" key="1">
    <citation type="submission" date="2020-03" db="EMBL/GenBank/DDBJ databases">
        <authorList>
            <person name="Weist P."/>
        </authorList>
    </citation>
    <scope>NUCLEOTIDE SEQUENCE</scope>
</reference>
<evidence type="ECO:0000256" key="5">
    <source>
        <dbReference type="ARBA" id="ARBA00022737"/>
    </source>
</evidence>
<evidence type="ECO:0000256" key="17">
    <source>
        <dbReference type="SAM" id="Phobius"/>
    </source>
</evidence>
<proteinExistence type="predicted"/>
<keyword evidence="9" id="KW-0805">Transcription regulation</keyword>
<evidence type="ECO:0000256" key="12">
    <source>
        <dbReference type="ARBA" id="ARBA00023163"/>
    </source>
</evidence>
<evidence type="ECO:0000256" key="14">
    <source>
        <dbReference type="PROSITE-ProRule" id="PRU00042"/>
    </source>
</evidence>
<comment type="caution">
    <text evidence="20">The sequence shown here is derived from an EMBL/GenBank/DDBJ whole genome shotgun (WGS) entry which is preliminary data.</text>
</comment>
<evidence type="ECO:0000256" key="9">
    <source>
        <dbReference type="ARBA" id="ARBA00023015"/>
    </source>
</evidence>
<feature type="transmembrane region" description="Helical" evidence="17">
    <location>
        <begin position="691"/>
        <end position="713"/>
    </location>
</feature>
<keyword evidence="4" id="KW-0479">Metal-binding</keyword>
<feature type="domain" description="C2H2-type" evidence="18">
    <location>
        <begin position="73"/>
        <end position="100"/>
    </location>
</feature>
<dbReference type="GO" id="GO:0008270">
    <property type="term" value="F:zinc ion binding"/>
    <property type="evidence" value="ECO:0007669"/>
    <property type="project" value="UniProtKB-KW"/>
</dbReference>
<dbReference type="GO" id="GO:0000977">
    <property type="term" value="F:RNA polymerase II transcription regulatory region sequence-specific DNA binding"/>
    <property type="evidence" value="ECO:0007669"/>
    <property type="project" value="UniProtKB-ARBA"/>
</dbReference>
<feature type="transmembrane region" description="Helical" evidence="17">
    <location>
        <begin position="664"/>
        <end position="685"/>
    </location>
</feature>
<feature type="domain" description="TLC" evidence="19">
    <location>
        <begin position="571"/>
        <end position="795"/>
    </location>
</feature>
<dbReference type="FunFam" id="3.30.160.60:FF:000780">
    <property type="entry name" value="myc-associated zinc finger protein isoform X1"/>
    <property type="match status" value="1"/>
</dbReference>
<dbReference type="FunFam" id="3.30.160.60:FF:000145">
    <property type="entry name" value="Zinc finger protein 574"/>
    <property type="match status" value="1"/>
</dbReference>
<evidence type="ECO:0000313" key="21">
    <source>
        <dbReference type="Proteomes" id="UP001153269"/>
    </source>
</evidence>
<keyword evidence="6 14" id="KW-0863">Zinc-finger</keyword>
<evidence type="ECO:0000256" key="2">
    <source>
        <dbReference type="ARBA" id="ARBA00004141"/>
    </source>
</evidence>
<dbReference type="InterPro" id="IPR013087">
    <property type="entry name" value="Znf_C2H2_type"/>
</dbReference>
<evidence type="ECO:0000256" key="6">
    <source>
        <dbReference type="ARBA" id="ARBA00022771"/>
    </source>
</evidence>
<evidence type="ECO:0000313" key="20">
    <source>
        <dbReference type="EMBL" id="CAB1440062.1"/>
    </source>
</evidence>
<name>A0A9N7V0V4_PLEPL</name>
<evidence type="ECO:0000256" key="10">
    <source>
        <dbReference type="ARBA" id="ARBA00023125"/>
    </source>
</evidence>
<keyword evidence="8 17" id="KW-1133">Transmembrane helix</keyword>
<feature type="domain" description="C2H2-type" evidence="18">
    <location>
        <begin position="331"/>
        <end position="358"/>
    </location>
</feature>